<evidence type="ECO:0000259" key="11">
    <source>
        <dbReference type="Pfam" id="PF02355"/>
    </source>
</evidence>
<dbReference type="NCBIfam" id="TIGR01129">
    <property type="entry name" value="secD"/>
    <property type="match status" value="1"/>
</dbReference>
<protein>
    <submittedName>
        <fullName evidence="14">Unannotated protein</fullName>
    </submittedName>
</protein>
<feature type="transmembrane region" description="Helical" evidence="10">
    <location>
        <begin position="470"/>
        <end position="489"/>
    </location>
</feature>
<dbReference type="EMBL" id="CAEZWE010000008">
    <property type="protein sequence ID" value="CAB4644741.1"/>
    <property type="molecule type" value="Genomic_DNA"/>
</dbReference>
<feature type="transmembrane region" description="Helical" evidence="10">
    <location>
        <begin position="392"/>
        <end position="416"/>
    </location>
</feature>
<dbReference type="Gene3D" id="3.30.70.3220">
    <property type="match status" value="1"/>
</dbReference>
<reference evidence="14" key="1">
    <citation type="submission" date="2020-05" db="EMBL/GenBank/DDBJ databases">
        <authorList>
            <person name="Chiriac C."/>
            <person name="Salcher M."/>
            <person name="Ghai R."/>
            <person name="Kavagutti S V."/>
        </authorList>
    </citation>
    <scope>NUCLEOTIDE SEQUENCE</scope>
</reference>
<feature type="transmembrane region" description="Helical" evidence="10">
    <location>
        <begin position="445"/>
        <end position="464"/>
    </location>
</feature>
<evidence type="ECO:0000256" key="9">
    <source>
        <dbReference type="SAM" id="MobiDB-lite"/>
    </source>
</evidence>
<dbReference type="GO" id="GO:0015450">
    <property type="term" value="F:protein-transporting ATPase activity"/>
    <property type="evidence" value="ECO:0007669"/>
    <property type="project" value="InterPro"/>
</dbReference>
<name>A0A6J6K4N6_9ZZZZ</name>
<feature type="domain" description="SecDF P1 head subdomain" evidence="13">
    <location>
        <begin position="211"/>
        <end position="320"/>
    </location>
</feature>
<feature type="transmembrane region" description="Helical" evidence="10">
    <location>
        <begin position="366"/>
        <end position="386"/>
    </location>
</feature>
<comment type="subcellular location">
    <subcellularLocation>
        <location evidence="1">Cell membrane</location>
        <topology evidence="1">Multi-pass membrane protein</topology>
    </subcellularLocation>
</comment>
<dbReference type="Gene3D" id="1.20.1640.10">
    <property type="entry name" value="Multidrug efflux transporter AcrB transmembrane domain"/>
    <property type="match status" value="1"/>
</dbReference>
<dbReference type="GO" id="GO:0006886">
    <property type="term" value="P:intracellular protein transport"/>
    <property type="evidence" value="ECO:0007669"/>
    <property type="project" value="InterPro"/>
</dbReference>
<dbReference type="GO" id="GO:0005886">
    <property type="term" value="C:plasma membrane"/>
    <property type="evidence" value="ECO:0007669"/>
    <property type="project" value="TreeGrafter"/>
</dbReference>
<feature type="region of interest" description="Disordered" evidence="9">
    <location>
        <begin position="117"/>
        <end position="200"/>
    </location>
</feature>
<dbReference type="NCBIfam" id="TIGR00916">
    <property type="entry name" value="2A0604s01"/>
    <property type="match status" value="1"/>
</dbReference>
<accession>A0A6J6K4N6</accession>
<organism evidence="14">
    <name type="scientific">freshwater metagenome</name>
    <dbReference type="NCBI Taxonomy" id="449393"/>
    <lineage>
        <taxon>unclassified sequences</taxon>
        <taxon>metagenomes</taxon>
        <taxon>ecological metagenomes</taxon>
    </lineage>
</organism>
<dbReference type="InterPro" id="IPR048634">
    <property type="entry name" value="SecD_SecF_C"/>
</dbReference>
<proteinExistence type="inferred from homology"/>
<evidence type="ECO:0000259" key="12">
    <source>
        <dbReference type="Pfam" id="PF21760"/>
    </source>
</evidence>
<keyword evidence="3" id="KW-1003">Cell membrane</keyword>
<dbReference type="InterPro" id="IPR022813">
    <property type="entry name" value="SecD/SecF_arch_bac"/>
</dbReference>
<feature type="domain" description="Protein export membrane protein SecD/SecF C-terminal" evidence="11">
    <location>
        <begin position="321"/>
        <end position="496"/>
    </location>
</feature>
<evidence type="ECO:0000256" key="4">
    <source>
        <dbReference type="ARBA" id="ARBA00022692"/>
    </source>
</evidence>
<feature type="compositionally biased region" description="Acidic residues" evidence="9">
    <location>
        <begin position="155"/>
        <end position="171"/>
    </location>
</feature>
<dbReference type="SUPFAM" id="SSF82866">
    <property type="entry name" value="Multidrug efflux transporter AcrB transmembrane domain"/>
    <property type="match status" value="1"/>
</dbReference>
<dbReference type="InterPro" id="IPR005791">
    <property type="entry name" value="SecD"/>
</dbReference>
<keyword evidence="6 10" id="KW-1133">Transmembrane helix</keyword>
<sequence length="521" mass="53979">MSTRRLWAVLLLFTVVVSGAFVANIAADNTPSLGLDLQGGASVTLTPMGEFEDGALDAAVEVIRRRVDSIGVAEPEIIRQGNTVVVNLPGVENQDEALALIGRTGAVEMRPVLNIVEQQAPDASPTTTTGEQTSTTLANPTGGVGESRRLPSTADTDETIPAEPSNEETPIDDGVSVPLAAQSGVPTEGGGEGSGLEPGQTVLPGAKDGLLYLLGPAAATGEVFSSDASVQVDQGAWVVTANLRGGAGGEDLWNSLAARCFAGGADCPSKQIAIILDGAVISAPVVQVPSFSGSVQISGDFTEVEANDLAKILQFGAVPVNFDAPTVQSVSATLGKDSLDAAILAGLVGVALVLFFLFAYYRLLAVVAIGGLAISGMLLWSVIAWLSRTNGLAFTLSGAAGVIVSIGTGADSYIMLFERLKEDIRAGRTLRNSATRSFENSWRTIIVANTSTLIGAVILWWLSIGSVRGFAFFLGLSSLTSMIAVYFFTRPAVLLIANWNRLNTRGVLGVKSSQVLGGEKS</sequence>
<dbReference type="InterPro" id="IPR055344">
    <property type="entry name" value="SecD_SecF_C_bact"/>
</dbReference>
<dbReference type="PANTHER" id="PTHR30081">
    <property type="entry name" value="PROTEIN-EXPORT MEMBRANE PROTEIN SEC"/>
    <property type="match status" value="1"/>
</dbReference>
<feature type="compositionally biased region" description="Gly residues" evidence="9">
    <location>
        <begin position="187"/>
        <end position="196"/>
    </location>
</feature>
<evidence type="ECO:0000256" key="7">
    <source>
        <dbReference type="ARBA" id="ARBA00023010"/>
    </source>
</evidence>
<evidence type="ECO:0000259" key="13">
    <source>
        <dbReference type="Pfam" id="PF22599"/>
    </source>
</evidence>
<gene>
    <name evidence="14" type="ORF">UFOPK2169_00361</name>
</gene>
<dbReference type="AlphaFoldDB" id="A0A6J6K4N6"/>
<dbReference type="Pfam" id="PF02355">
    <property type="entry name" value="SecD_SecF_C"/>
    <property type="match status" value="1"/>
</dbReference>
<evidence type="ECO:0000256" key="5">
    <source>
        <dbReference type="ARBA" id="ARBA00022927"/>
    </source>
</evidence>
<keyword evidence="7" id="KW-0811">Translocation</keyword>
<keyword evidence="4 10" id="KW-0812">Transmembrane</keyword>
<keyword evidence="2" id="KW-0813">Transport</keyword>
<evidence type="ECO:0000256" key="6">
    <source>
        <dbReference type="ARBA" id="ARBA00022989"/>
    </source>
</evidence>
<feature type="compositionally biased region" description="Low complexity" evidence="9">
    <location>
        <begin position="126"/>
        <end position="136"/>
    </location>
</feature>
<evidence type="ECO:0000313" key="14">
    <source>
        <dbReference type="EMBL" id="CAB4644741.1"/>
    </source>
</evidence>
<evidence type="ECO:0000256" key="10">
    <source>
        <dbReference type="SAM" id="Phobius"/>
    </source>
</evidence>
<evidence type="ECO:0000256" key="8">
    <source>
        <dbReference type="ARBA" id="ARBA00023136"/>
    </source>
</evidence>
<keyword evidence="5" id="KW-0653">Protein transport</keyword>
<evidence type="ECO:0000256" key="1">
    <source>
        <dbReference type="ARBA" id="ARBA00004651"/>
    </source>
</evidence>
<feature type="transmembrane region" description="Helical" evidence="10">
    <location>
        <begin position="341"/>
        <end position="359"/>
    </location>
</feature>
<dbReference type="Pfam" id="PF21760">
    <property type="entry name" value="SecD_1st"/>
    <property type="match status" value="1"/>
</dbReference>
<dbReference type="InterPro" id="IPR054384">
    <property type="entry name" value="SecDF_P1_head"/>
</dbReference>
<evidence type="ECO:0000256" key="2">
    <source>
        <dbReference type="ARBA" id="ARBA00022448"/>
    </source>
</evidence>
<dbReference type="Gene3D" id="3.30.1360.200">
    <property type="match status" value="1"/>
</dbReference>
<dbReference type="InterPro" id="IPR048631">
    <property type="entry name" value="SecD_1st"/>
</dbReference>
<feature type="domain" description="Protein translocase subunit SecDF P1" evidence="12">
    <location>
        <begin position="57"/>
        <end position="112"/>
    </location>
</feature>
<dbReference type="Pfam" id="PF22599">
    <property type="entry name" value="SecDF_P1_head"/>
    <property type="match status" value="1"/>
</dbReference>
<evidence type="ECO:0000256" key="3">
    <source>
        <dbReference type="ARBA" id="ARBA00022475"/>
    </source>
</evidence>
<dbReference type="HAMAP" id="MF_01463_B">
    <property type="entry name" value="SecD_B"/>
    <property type="match status" value="1"/>
</dbReference>
<dbReference type="PANTHER" id="PTHR30081:SF1">
    <property type="entry name" value="PROTEIN TRANSLOCASE SUBUNIT SECD"/>
    <property type="match status" value="1"/>
</dbReference>
<keyword evidence="8 10" id="KW-0472">Membrane</keyword>